<evidence type="ECO:0000256" key="7">
    <source>
        <dbReference type="ARBA" id="ARBA00022980"/>
    </source>
</evidence>
<keyword evidence="12" id="KW-0325">Glycoprotein</keyword>
<dbReference type="Gene3D" id="1.10.287.770">
    <property type="entry name" value="YojJ-like"/>
    <property type="match status" value="1"/>
</dbReference>
<dbReference type="GO" id="GO:0015280">
    <property type="term" value="F:ligand-gated sodium channel activity"/>
    <property type="evidence" value="ECO:0007669"/>
    <property type="project" value="TreeGrafter"/>
</dbReference>
<dbReference type="PROSITE" id="PS01206">
    <property type="entry name" value="ASC"/>
    <property type="match status" value="1"/>
</dbReference>
<organism evidence="18 19">
    <name type="scientific">Strongyloides stercoralis</name>
    <name type="common">Threadworm</name>
    <dbReference type="NCBI Taxonomy" id="6248"/>
    <lineage>
        <taxon>Eukaryota</taxon>
        <taxon>Metazoa</taxon>
        <taxon>Ecdysozoa</taxon>
        <taxon>Nematoda</taxon>
        <taxon>Chromadorea</taxon>
        <taxon>Rhabditida</taxon>
        <taxon>Tylenchina</taxon>
        <taxon>Panagrolaimomorpha</taxon>
        <taxon>Strongyloidoidea</taxon>
        <taxon>Strongyloididae</taxon>
        <taxon>Strongyloides</taxon>
    </lineage>
</organism>
<dbReference type="GO" id="GO:1990904">
    <property type="term" value="C:ribonucleoprotein complex"/>
    <property type="evidence" value="ECO:0007669"/>
    <property type="project" value="UniProtKB-KW"/>
</dbReference>
<dbReference type="GO" id="GO:0006412">
    <property type="term" value="P:translation"/>
    <property type="evidence" value="ECO:0007669"/>
    <property type="project" value="InterPro"/>
</dbReference>
<dbReference type="PROSITE" id="PS00580">
    <property type="entry name" value="RIBOSOMAL_L32E"/>
    <property type="match status" value="1"/>
</dbReference>
<keyword evidence="11" id="KW-0472">Membrane</keyword>
<dbReference type="Pfam" id="PF00858">
    <property type="entry name" value="ASC"/>
    <property type="match status" value="1"/>
</dbReference>
<dbReference type="FunFam" id="2.60.470.10:FF:000004">
    <property type="entry name" value="Degenerin unc-8"/>
    <property type="match status" value="1"/>
</dbReference>
<name>A0AAF5D115_STRER</name>
<dbReference type="GO" id="GO:0003735">
    <property type="term" value="F:structural constituent of ribosome"/>
    <property type="evidence" value="ECO:0007669"/>
    <property type="project" value="InterPro"/>
</dbReference>
<dbReference type="PRINTS" id="PR01078">
    <property type="entry name" value="AMINACHANNEL"/>
</dbReference>
<dbReference type="Pfam" id="PF22214">
    <property type="entry name" value="Mec-4_10_cyt"/>
    <property type="match status" value="1"/>
</dbReference>
<keyword evidence="7" id="KW-0689">Ribosomal protein</keyword>
<keyword evidence="10 16" id="KW-0406">Ion transport</keyword>
<evidence type="ECO:0000313" key="19">
    <source>
        <dbReference type="WBParaSite" id="TCONS_00004902.p1"/>
    </source>
</evidence>
<evidence type="ECO:0000256" key="15">
    <source>
        <dbReference type="ARBA" id="ARBA00023303"/>
    </source>
</evidence>
<evidence type="ECO:0000256" key="10">
    <source>
        <dbReference type="ARBA" id="ARBA00023065"/>
    </source>
</evidence>
<dbReference type="PANTHER" id="PTHR11690:SF275">
    <property type="entry name" value="DEGENERIN MEC-4"/>
    <property type="match status" value="1"/>
</dbReference>
<evidence type="ECO:0000256" key="11">
    <source>
        <dbReference type="ARBA" id="ARBA00023136"/>
    </source>
</evidence>
<dbReference type="InterPro" id="IPR001515">
    <property type="entry name" value="Ribosomal_eL32"/>
</dbReference>
<dbReference type="Pfam" id="PF01655">
    <property type="entry name" value="Ribosomal_L32e"/>
    <property type="match status" value="1"/>
</dbReference>
<evidence type="ECO:0000256" key="4">
    <source>
        <dbReference type="ARBA" id="ARBA00022448"/>
    </source>
</evidence>
<evidence type="ECO:0000256" key="16">
    <source>
        <dbReference type="RuleBase" id="RU000679"/>
    </source>
</evidence>
<sequence>KAKYDFKILFLAKIFYFQRKKMVTIRGKAMKIVKKHPKRFTRHESDRYRRVRPNWRKPKGIDNRVRRQFKGARIMPGIGFGSDKRTRYVCPNGLKRVVVHNLKELQVLLLQNKIYAAEIAKGVSAKNRKLIVERANQLAIHLIIMAWVNNLKNWQRFKDSHEYMKEVYGDPYAYINNFSKTEFVTDREYWGNFRYGECFNSTSTEVQCEILQGELDPSTLPYEKRMAWHFREFCYKTSAHGIPMIGQAPNKYYRTAWIILFLGCMIMLYQNARSVLEKYNRNEKIVDIELKFDTAPFPAITLCNLNPYKASVAKSIDLVARTLSAFDGAMNKAGGIVGEKRKKRKVVDLSAGHLFEPGYSKCDCSTSSEEGSVDDEFECEGNKYKAFEPLNKNEQCVCAFDRASKDTWPCYLEEKWIKQKCLACDDHAVCKKEVDKNFRKTGKTYPCLCAPVGEFCVAYDENTPILKIWEFLAGGPPTEDPGFIEAMGFSGMTDEVAIVTKAKENIMFAMATLSMDERKVLSTTKRELIHKCSFNGAACDIENDFITHVDPTYGSCFTYNYDKSKNLTSIRAGPMYGLRMLVYVNASEYMPTTEATGVRLTIHDKEDFPFPDTFGYSAPTGYISSFGLRLRKMTRLPAPYGDCVQDGKTKDYIYDEYEYTVEGCYRSCFQQLVLKDCLCGDPRFPVPDGTNHCQATDPVARKCLDEKLKELGGVHGSFRCRCQQPCKQSIYSVTYSAAKWPSLSLQIQLGACVGTNEECNKHYKENGAMVEVFYEQLNYEMLTESEAYGFVNLLADFGGQLGLWCGVSFLTCFEILDFLFHTICLVVQHNYEKIKKRFVKKKDEF</sequence>
<proteinExistence type="inferred from homology"/>
<comment type="similarity">
    <text evidence="3">Belongs to the eukaryotic ribosomal protein eL32 family.</text>
</comment>
<dbReference type="InterPro" id="IPR001873">
    <property type="entry name" value="ENaC"/>
</dbReference>
<comment type="subcellular location">
    <subcellularLocation>
        <location evidence="1">Membrane</location>
        <topology evidence="1">Multi-pass membrane protein</topology>
    </subcellularLocation>
</comment>
<evidence type="ECO:0000256" key="9">
    <source>
        <dbReference type="ARBA" id="ARBA00023053"/>
    </source>
</evidence>
<keyword evidence="14" id="KW-0687">Ribonucleoprotein</keyword>
<keyword evidence="15 16" id="KW-0407">Ion channel</keyword>
<evidence type="ECO:0000256" key="13">
    <source>
        <dbReference type="ARBA" id="ARBA00023201"/>
    </source>
</evidence>
<evidence type="ECO:0000256" key="2">
    <source>
        <dbReference type="ARBA" id="ARBA00007193"/>
    </source>
</evidence>
<dbReference type="GO" id="GO:0005840">
    <property type="term" value="C:ribosome"/>
    <property type="evidence" value="ECO:0007669"/>
    <property type="project" value="UniProtKB-KW"/>
</dbReference>
<keyword evidence="8" id="KW-1133">Transmembrane helix</keyword>
<evidence type="ECO:0000259" key="17">
    <source>
        <dbReference type="Pfam" id="PF22214"/>
    </source>
</evidence>
<keyword evidence="6 16" id="KW-0812">Transmembrane</keyword>
<keyword evidence="4 16" id="KW-0813">Transport</keyword>
<accession>A0AAF5D115</accession>
<evidence type="ECO:0000256" key="6">
    <source>
        <dbReference type="ARBA" id="ARBA00022692"/>
    </source>
</evidence>
<dbReference type="WBParaSite" id="TCONS_00004902.p1">
    <property type="protein sequence ID" value="TCONS_00004902.p1"/>
    <property type="gene ID" value="XLOC_003113"/>
</dbReference>
<evidence type="ECO:0000256" key="3">
    <source>
        <dbReference type="ARBA" id="ARBA00008431"/>
    </source>
</evidence>
<keyword evidence="5 16" id="KW-0894">Sodium channel</keyword>
<dbReference type="SUPFAM" id="SSF52042">
    <property type="entry name" value="Ribosomal protein L32e"/>
    <property type="match status" value="1"/>
</dbReference>
<dbReference type="NCBIfam" id="TIGR00867">
    <property type="entry name" value="deg-1"/>
    <property type="match status" value="1"/>
</dbReference>
<keyword evidence="13 16" id="KW-0739">Sodium transport</keyword>
<protein>
    <submittedName>
        <fullName evidence="19">Large ribosomal subunit protein eL32</fullName>
    </submittedName>
</protein>
<dbReference type="InterPro" id="IPR036351">
    <property type="entry name" value="Ribosomal_eL32_sf"/>
</dbReference>
<dbReference type="InterPro" id="IPR018263">
    <property type="entry name" value="Ribosomal_eL32_CS"/>
</dbReference>
<dbReference type="Gene3D" id="2.60.470.10">
    <property type="entry name" value="Acid-sensing ion channels like domains"/>
    <property type="match status" value="1"/>
</dbReference>
<evidence type="ECO:0000256" key="14">
    <source>
        <dbReference type="ARBA" id="ARBA00023274"/>
    </source>
</evidence>
<dbReference type="Proteomes" id="UP000035681">
    <property type="component" value="Unplaced"/>
</dbReference>
<dbReference type="PANTHER" id="PTHR11690">
    <property type="entry name" value="AMILORIDE-SENSITIVE SODIUM CHANNEL-RELATED"/>
    <property type="match status" value="1"/>
</dbReference>
<evidence type="ECO:0000313" key="18">
    <source>
        <dbReference type="Proteomes" id="UP000035681"/>
    </source>
</evidence>
<keyword evidence="9" id="KW-0915">Sodium</keyword>
<feature type="domain" description="Degenerin mec-4/10 cytosolic" evidence="17">
    <location>
        <begin position="170"/>
        <end position="232"/>
    </location>
</feature>
<evidence type="ECO:0000256" key="12">
    <source>
        <dbReference type="ARBA" id="ARBA00023180"/>
    </source>
</evidence>
<dbReference type="GO" id="GO:0005886">
    <property type="term" value="C:plasma membrane"/>
    <property type="evidence" value="ECO:0007669"/>
    <property type="project" value="TreeGrafter"/>
</dbReference>
<dbReference type="AlphaFoldDB" id="A0AAF5D115"/>
<dbReference type="InterPro" id="IPR020903">
    <property type="entry name" value="ENaC_CS"/>
</dbReference>
<evidence type="ECO:0000256" key="5">
    <source>
        <dbReference type="ARBA" id="ARBA00022461"/>
    </source>
</evidence>
<dbReference type="FunFam" id="1.10.287.770:FF:000001">
    <property type="entry name" value="Acid-sensing ion channel subunit 1"/>
    <property type="match status" value="1"/>
</dbReference>
<dbReference type="CDD" id="cd00513">
    <property type="entry name" value="Ribosomal_L32_L32e"/>
    <property type="match status" value="1"/>
</dbReference>
<dbReference type="SMART" id="SM01393">
    <property type="entry name" value="Ribosomal_L32e"/>
    <property type="match status" value="1"/>
</dbReference>
<reference evidence="19" key="1">
    <citation type="submission" date="2024-02" db="UniProtKB">
        <authorList>
            <consortium name="WormBaseParasite"/>
        </authorList>
    </citation>
    <scope>IDENTIFICATION</scope>
</reference>
<evidence type="ECO:0000256" key="8">
    <source>
        <dbReference type="ARBA" id="ARBA00022989"/>
    </source>
</evidence>
<evidence type="ECO:0000256" key="1">
    <source>
        <dbReference type="ARBA" id="ARBA00004141"/>
    </source>
</evidence>
<keyword evidence="18" id="KW-1185">Reference proteome</keyword>
<dbReference type="InterPro" id="IPR004726">
    <property type="entry name" value="Deg-1"/>
</dbReference>
<comment type="similarity">
    <text evidence="2 16">Belongs to the amiloride-sensitive sodium channel (TC 1.A.6) family.</text>
</comment>
<dbReference type="InterPro" id="IPR054001">
    <property type="entry name" value="Mec-4/10_cyt"/>
</dbReference>